<dbReference type="Pfam" id="PF10150">
    <property type="entry name" value="RNase_E_G"/>
    <property type="match status" value="1"/>
</dbReference>
<keyword evidence="2" id="KW-0479">Metal-binding</keyword>
<dbReference type="EMBL" id="NIPO01000001">
    <property type="protein sequence ID" value="PJR03780.1"/>
    <property type="molecule type" value="Genomic_DNA"/>
</dbReference>
<evidence type="ECO:0000256" key="1">
    <source>
        <dbReference type="ARBA" id="ARBA00001946"/>
    </source>
</evidence>
<dbReference type="CDD" id="cd04453">
    <property type="entry name" value="S1_RNase_E"/>
    <property type="match status" value="1"/>
</dbReference>
<comment type="caution">
    <text evidence="7">The sequence shown here is derived from an EMBL/GenBank/DDBJ whole genome shotgun (WGS) entry which is preliminary data.</text>
</comment>
<dbReference type="RefSeq" id="WP_100677348.1">
    <property type="nucleotide sequence ID" value="NZ_NIPO01000001.1"/>
</dbReference>
<dbReference type="GO" id="GO:0003723">
    <property type="term" value="F:RNA binding"/>
    <property type="evidence" value="ECO:0007669"/>
    <property type="project" value="UniProtKB-KW"/>
</dbReference>
<sequence length="514" mass="58515">MNKELIIRSGSDTVDFALLKDGKLVELHRENIDTKSFEVGDIFIAKIRKPVQGLNAAFINAGHEKDGFLHYHDLGANLKSLMKFIKGITTGKTKDYSLKNFKFEPQIDKGGSITDVLSANQSVLVQVVKEPISTKGPRMSSELSIAGRYVVLVPFSDRISISQKIRSKDEKARLKKLVQAIKPEGFGVIVRTVAEGKQVSELEKDLEQLFNRWLTMCKRLSKAQHPSKVLGEVGKTSSILRDLFDDRFTGIYIDDKDLYDETKDYLQEIAPSKSSIVKLYNNKSLPLFEKFNIERQIKTSFGKTVSMSKGAYLVIEHTEALHVIDVNSGNRSNKATSQEDTALEVNMIAAAEVARQLRLRDMGGIIVVDFIDMRNAEHRKQLFDFLKEEMSDDKAKHKILPPSKFGLIQITRQRVRPEISIKTREEDPNNENGEIEAPIVVVDKITADLENIIKTKKKVVLNAHPFVAAFLTKGFPSVRFKWLFKYKRWVKIISRDAYTYLEYHFFDQEGNRIN</sequence>
<accession>A0A2M9R4H8</accession>
<dbReference type="SUPFAM" id="SSF50249">
    <property type="entry name" value="Nucleic acid-binding proteins"/>
    <property type="match status" value="1"/>
</dbReference>
<dbReference type="GO" id="GO:0016787">
    <property type="term" value="F:hydrolase activity"/>
    <property type="evidence" value="ECO:0007669"/>
    <property type="project" value="UniProtKB-KW"/>
</dbReference>
<keyword evidence="8" id="KW-1185">Reference proteome</keyword>
<evidence type="ECO:0000313" key="7">
    <source>
        <dbReference type="EMBL" id="PJR03780.1"/>
    </source>
</evidence>
<evidence type="ECO:0000256" key="3">
    <source>
        <dbReference type="ARBA" id="ARBA00022801"/>
    </source>
</evidence>
<dbReference type="GO" id="GO:0046872">
    <property type="term" value="F:metal ion binding"/>
    <property type="evidence" value="ECO:0007669"/>
    <property type="project" value="UniProtKB-KW"/>
</dbReference>
<name>A0A2M9R4H8_9FLAO</name>
<feature type="domain" description="RNA-binding protein AU-1/Ribonuclease E/G" evidence="6">
    <location>
        <begin position="144"/>
        <end position="415"/>
    </location>
</feature>
<dbReference type="InterPro" id="IPR012340">
    <property type="entry name" value="NA-bd_OB-fold"/>
</dbReference>
<evidence type="ECO:0000256" key="2">
    <source>
        <dbReference type="ARBA" id="ARBA00022723"/>
    </source>
</evidence>
<protein>
    <submittedName>
        <fullName evidence="7">Ribonuclease E/G</fullName>
    </submittedName>
</protein>
<evidence type="ECO:0000259" key="6">
    <source>
        <dbReference type="Pfam" id="PF10150"/>
    </source>
</evidence>
<evidence type="ECO:0000256" key="5">
    <source>
        <dbReference type="ARBA" id="ARBA00022884"/>
    </source>
</evidence>
<dbReference type="GO" id="GO:0004540">
    <property type="term" value="F:RNA nuclease activity"/>
    <property type="evidence" value="ECO:0007669"/>
    <property type="project" value="InterPro"/>
</dbReference>
<dbReference type="OrthoDB" id="9804278at2"/>
<dbReference type="PANTHER" id="PTHR30001">
    <property type="entry name" value="RIBONUCLEASE"/>
    <property type="match status" value="1"/>
</dbReference>
<evidence type="ECO:0000256" key="4">
    <source>
        <dbReference type="ARBA" id="ARBA00022842"/>
    </source>
</evidence>
<dbReference type="Proteomes" id="UP000231960">
    <property type="component" value="Unassembled WGS sequence"/>
</dbReference>
<dbReference type="GO" id="GO:0005737">
    <property type="term" value="C:cytoplasm"/>
    <property type="evidence" value="ECO:0007669"/>
    <property type="project" value="TreeGrafter"/>
</dbReference>
<keyword evidence="5" id="KW-0694">RNA-binding</keyword>
<dbReference type="PANTHER" id="PTHR30001:SF0">
    <property type="entry name" value="RIBONUCLEASE G"/>
    <property type="match status" value="1"/>
</dbReference>
<proteinExistence type="predicted"/>
<dbReference type="InterPro" id="IPR019307">
    <property type="entry name" value="RNA-bd_AU-1/RNase_E/G"/>
</dbReference>
<organism evidence="7 8">
    <name type="scientific">Avrilella dinanensis</name>
    <dbReference type="NCBI Taxonomy" id="2008672"/>
    <lineage>
        <taxon>Bacteria</taxon>
        <taxon>Pseudomonadati</taxon>
        <taxon>Bacteroidota</taxon>
        <taxon>Flavobacteriia</taxon>
        <taxon>Flavobacteriales</taxon>
        <taxon>Flavobacteriaceae</taxon>
        <taxon>Avrilella</taxon>
    </lineage>
</organism>
<keyword evidence="4" id="KW-0460">Magnesium</keyword>
<keyword evidence="3" id="KW-0378">Hydrolase</keyword>
<evidence type="ECO:0000313" key="8">
    <source>
        <dbReference type="Proteomes" id="UP000231960"/>
    </source>
</evidence>
<gene>
    <name evidence="7" type="ORF">CDL10_04010</name>
</gene>
<dbReference type="AlphaFoldDB" id="A0A2M9R4H8"/>
<comment type="cofactor">
    <cofactor evidence="1">
        <name>Mg(2+)</name>
        <dbReference type="ChEBI" id="CHEBI:18420"/>
    </cofactor>
</comment>
<dbReference type="InterPro" id="IPR004659">
    <property type="entry name" value="RNase_E/G"/>
</dbReference>
<dbReference type="Gene3D" id="2.40.50.140">
    <property type="entry name" value="Nucleic acid-binding proteins"/>
    <property type="match status" value="1"/>
</dbReference>
<dbReference type="GO" id="GO:0006364">
    <property type="term" value="P:rRNA processing"/>
    <property type="evidence" value="ECO:0007669"/>
    <property type="project" value="TreeGrafter"/>
</dbReference>
<dbReference type="NCBIfam" id="TIGR00757">
    <property type="entry name" value="RNaseEG"/>
    <property type="match status" value="1"/>
</dbReference>
<reference evidence="7 8" key="1">
    <citation type="submission" date="2017-06" db="EMBL/GenBank/DDBJ databases">
        <title>Description of Avrilella dinanensis gen. nov. sp. nov.</title>
        <authorList>
            <person name="Leyer C."/>
            <person name="Sassi M."/>
            <person name="Minet J."/>
            <person name="Kayal S."/>
            <person name="Cattoir V."/>
        </authorList>
    </citation>
    <scope>NUCLEOTIDE SEQUENCE [LARGE SCALE GENOMIC DNA]</scope>
    <source>
        <strain evidence="7 8">UR159</strain>
    </source>
</reference>